<feature type="domain" description="M23ase beta-sheet core" evidence="1">
    <location>
        <begin position="301"/>
        <end position="396"/>
    </location>
</feature>
<dbReference type="RefSeq" id="WP_218632080.1">
    <property type="nucleotide sequence ID" value="NZ_JAHVAH010000001.1"/>
</dbReference>
<evidence type="ECO:0000259" key="1">
    <source>
        <dbReference type="Pfam" id="PF01551"/>
    </source>
</evidence>
<gene>
    <name evidence="2" type="ORF">KTQ36_01895</name>
</gene>
<dbReference type="InterPro" id="IPR016047">
    <property type="entry name" value="M23ase_b-sheet_dom"/>
</dbReference>
<keyword evidence="3" id="KW-1185">Reference proteome</keyword>
<comment type="caution">
    <text evidence="2">The sequence shown here is derived from an EMBL/GenBank/DDBJ whole genome shotgun (WGS) entry which is preliminary data.</text>
</comment>
<organism evidence="2 3">
    <name type="scientific">Sphingomicrobium clamense</name>
    <dbReference type="NCBI Taxonomy" id="2851013"/>
    <lineage>
        <taxon>Bacteria</taxon>
        <taxon>Pseudomonadati</taxon>
        <taxon>Pseudomonadota</taxon>
        <taxon>Alphaproteobacteria</taxon>
        <taxon>Sphingomonadales</taxon>
        <taxon>Sphingomonadaceae</taxon>
        <taxon>Sphingomicrobium</taxon>
    </lineage>
</organism>
<reference evidence="2 3" key="1">
    <citation type="submission" date="2021-07" db="EMBL/GenBank/DDBJ databases">
        <title>The draft genome sequence of Sphingomicrobium sp. B8.</title>
        <authorList>
            <person name="Mu L."/>
        </authorList>
    </citation>
    <scope>NUCLEOTIDE SEQUENCE [LARGE SCALE GENOMIC DNA]</scope>
    <source>
        <strain evidence="2 3">B8</strain>
    </source>
</reference>
<protein>
    <submittedName>
        <fullName evidence="2">M23 family metallopeptidase</fullName>
    </submittedName>
</protein>
<dbReference type="CDD" id="cd12797">
    <property type="entry name" value="M23_peptidase"/>
    <property type="match status" value="1"/>
</dbReference>
<accession>A0ABS6V3B0</accession>
<dbReference type="PANTHER" id="PTHR21666">
    <property type="entry name" value="PEPTIDASE-RELATED"/>
    <property type="match status" value="1"/>
</dbReference>
<evidence type="ECO:0000313" key="2">
    <source>
        <dbReference type="EMBL" id="MBW0144047.1"/>
    </source>
</evidence>
<dbReference type="InterPro" id="IPR050570">
    <property type="entry name" value="Cell_wall_metabolism_enzyme"/>
</dbReference>
<dbReference type="Pfam" id="PF01551">
    <property type="entry name" value="Peptidase_M23"/>
    <property type="match status" value="1"/>
</dbReference>
<dbReference type="Proteomes" id="UP000698028">
    <property type="component" value="Unassembled WGS sequence"/>
</dbReference>
<proteinExistence type="predicted"/>
<sequence>MDMITGGFDAKALRAKSAPVSFAPERRVPRWADWRWLTGGATALMLAAFALAPMPKSEAAAPVTAVASAQPDFADLAHVVFDVRVEEGRSFAATLERAGLRRREAQEAGRMVAHALDMEPEVGTKADVRLGGVSASGTRPLMELSLVSRGWRIAVTAKERGDGFLVSRQMLPPPVEGTRRIAGMAGEGLYWALREAGIGPSAARDFLMALDTRIDVGTLDSRDRFDVVLEPAGDRAMLVYAGLTRGDGTEFQLVRMGLGKRSRWIDSEGRDGREAVLGWPSNASISSNYGLRFHPILRINRMHSGIDFAAPAGTAIYAAADGIVNSAGWAGGHGRRVMLAHEGGLRTSYSHMSRIAVANGTPVKRGDVIGYVGSSGLSTGAHLHYEVHLGGRAVDPRSVGGVRSRPLQGEQLEKVRARLASYLQLPTSA</sequence>
<evidence type="ECO:0000313" key="3">
    <source>
        <dbReference type="Proteomes" id="UP000698028"/>
    </source>
</evidence>
<dbReference type="EMBL" id="JAHVAH010000001">
    <property type="protein sequence ID" value="MBW0144047.1"/>
    <property type="molecule type" value="Genomic_DNA"/>
</dbReference>
<dbReference type="PANTHER" id="PTHR21666:SF289">
    <property type="entry name" value="L-ALA--D-GLU ENDOPEPTIDASE"/>
    <property type="match status" value="1"/>
</dbReference>
<name>A0ABS6V3B0_9SPHN</name>